<evidence type="ECO:0000313" key="2">
    <source>
        <dbReference type="Proteomes" id="UP000184184"/>
    </source>
</evidence>
<dbReference type="OrthoDB" id="2454584at2"/>
<protein>
    <recommendedName>
        <fullName evidence="3">Helix-turn-helix domain of resolvase</fullName>
    </recommendedName>
</protein>
<keyword evidence="2" id="KW-1185">Reference proteome</keyword>
<organism evidence="1 2">
    <name type="scientific">Gracilibacillus kekensis</name>
    <dbReference type="NCBI Taxonomy" id="1027249"/>
    <lineage>
        <taxon>Bacteria</taxon>
        <taxon>Bacillati</taxon>
        <taxon>Bacillota</taxon>
        <taxon>Bacilli</taxon>
        <taxon>Bacillales</taxon>
        <taxon>Bacillaceae</taxon>
        <taxon>Gracilibacillus</taxon>
    </lineage>
</organism>
<dbReference type="EMBL" id="FRCZ01000003">
    <property type="protein sequence ID" value="SHN11796.1"/>
    <property type="molecule type" value="Genomic_DNA"/>
</dbReference>
<reference evidence="1 2" key="1">
    <citation type="submission" date="2016-11" db="EMBL/GenBank/DDBJ databases">
        <authorList>
            <person name="Jaros S."/>
            <person name="Januszkiewicz K."/>
            <person name="Wedrychowicz H."/>
        </authorList>
    </citation>
    <scope>NUCLEOTIDE SEQUENCE [LARGE SCALE GENOMIC DNA]</scope>
    <source>
        <strain evidence="1 2">CGMCC 1.10681</strain>
    </source>
</reference>
<proteinExistence type="predicted"/>
<sequence length="116" mass="13687">MLYAVCTLIIIALILWIASFFMQDKFKQIEDQFEQFSISSLQETYQLKKKISVLEEELLMDDMSIQQSIHPSTNASQQTTILKRIKELYNQGYETDYIAEQVNMNEYDVISIIKQF</sequence>
<dbReference type="STRING" id="1027249.SAMN05216179_2007"/>
<evidence type="ECO:0008006" key="3">
    <source>
        <dbReference type="Google" id="ProtNLM"/>
    </source>
</evidence>
<accession>A0A1M7P5E0</accession>
<dbReference type="Proteomes" id="UP000184184">
    <property type="component" value="Unassembled WGS sequence"/>
</dbReference>
<gene>
    <name evidence="1" type="ORF">SAMN05216179_2007</name>
</gene>
<evidence type="ECO:0000313" key="1">
    <source>
        <dbReference type="EMBL" id="SHN11796.1"/>
    </source>
</evidence>
<dbReference type="AlphaFoldDB" id="A0A1M7P5E0"/>
<name>A0A1M7P5E0_9BACI</name>
<dbReference type="RefSeq" id="WP_073201695.1">
    <property type="nucleotide sequence ID" value="NZ_FRCZ01000003.1"/>
</dbReference>